<feature type="compositionally biased region" description="Acidic residues" evidence="1">
    <location>
        <begin position="208"/>
        <end position="225"/>
    </location>
</feature>
<accession>A0A6H5IW37</accession>
<dbReference type="EMBL" id="CADCXV010001005">
    <property type="protein sequence ID" value="CAB0040137.1"/>
    <property type="molecule type" value="Genomic_DNA"/>
</dbReference>
<evidence type="ECO:0000313" key="2">
    <source>
        <dbReference type="EMBL" id="CAB0040137.1"/>
    </source>
</evidence>
<feature type="region of interest" description="Disordered" evidence="1">
    <location>
        <begin position="201"/>
        <end position="238"/>
    </location>
</feature>
<reference evidence="2 3" key="1">
    <citation type="submission" date="2020-02" db="EMBL/GenBank/DDBJ databases">
        <authorList>
            <person name="Ferguson B K."/>
        </authorList>
    </citation>
    <scope>NUCLEOTIDE SEQUENCE [LARGE SCALE GENOMIC DNA]</scope>
</reference>
<name>A0A6H5IW37_9HYME</name>
<gene>
    <name evidence="2" type="ORF">TBRA_LOCUS11867</name>
</gene>
<evidence type="ECO:0000256" key="1">
    <source>
        <dbReference type="SAM" id="MobiDB-lite"/>
    </source>
</evidence>
<proteinExistence type="predicted"/>
<evidence type="ECO:0008006" key="4">
    <source>
        <dbReference type="Google" id="ProtNLM"/>
    </source>
</evidence>
<dbReference type="Proteomes" id="UP000479190">
    <property type="component" value="Unassembled WGS sequence"/>
</dbReference>
<protein>
    <recommendedName>
        <fullName evidence="4">Maelstrom domain-containing protein</fullName>
    </recommendedName>
</protein>
<dbReference type="OrthoDB" id="7693491at2759"/>
<dbReference type="AlphaFoldDB" id="A0A6H5IW37"/>
<organism evidence="2 3">
    <name type="scientific">Trichogramma brassicae</name>
    <dbReference type="NCBI Taxonomy" id="86971"/>
    <lineage>
        <taxon>Eukaryota</taxon>
        <taxon>Metazoa</taxon>
        <taxon>Ecdysozoa</taxon>
        <taxon>Arthropoda</taxon>
        <taxon>Hexapoda</taxon>
        <taxon>Insecta</taxon>
        <taxon>Pterygota</taxon>
        <taxon>Neoptera</taxon>
        <taxon>Endopterygota</taxon>
        <taxon>Hymenoptera</taxon>
        <taxon>Apocrita</taxon>
        <taxon>Proctotrupomorpha</taxon>
        <taxon>Chalcidoidea</taxon>
        <taxon>Trichogrammatidae</taxon>
        <taxon>Trichogramma</taxon>
    </lineage>
</organism>
<keyword evidence="3" id="KW-1185">Reference proteome</keyword>
<sequence length="238" mass="26938">MDYIIDLQGYICPEFEFLPKEIAVVSLMRHSASSWILSPPNHYHTYEPDVKKCIDLYSLKVHGIRWSEGSVPGEDLCIEIKNMMLSANNIYTFVDSRSKVEFLEWTLGRNVLNLCDFLCSSSSELSREFGFKAACLHHMLKSETKVHREYHCALNNCHLYKKWIIKVARDYSGSPDAPDSGTISRALGHYLRENIEDNLVENMSAVSTEDDVDDDDDDDDAEDDNTSAAGSAPPPAYD</sequence>
<evidence type="ECO:0000313" key="3">
    <source>
        <dbReference type="Proteomes" id="UP000479190"/>
    </source>
</evidence>